<evidence type="ECO:0000256" key="4">
    <source>
        <dbReference type="ARBA" id="ARBA00023237"/>
    </source>
</evidence>
<keyword evidence="3 6" id="KW-0564">Palmitate</keyword>
<protein>
    <recommendedName>
        <fullName evidence="6">Outer membrane protein assembly factor BamD</fullName>
    </recommendedName>
</protein>
<keyword evidence="1 6" id="KW-0732">Signal</keyword>
<evidence type="ECO:0000256" key="3">
    <source>
        <dbReference type="ARBA" id="ARBA00023139"/>
    </source>
</evidence>
<dbReference type="GO" id="GO:0043165">
    <property type="term" value="P:Gram-negative-bacterium-type cell outer membrane assembly"/>
    <property type="evidence" value="ECO:0007669"/>
    <property type="project" value="UniProtKB-UniRule"/>
</dbReference>
<dbReference type="HAMAP" id="MF_00922">
    <property type="entry name" value="OM_assembly_BamD"/>
    <property type="match status" value="1"/>
</dbReference>
<dbReference type="InterPro" id="IPR011990">
    <property type="entry name" value="TPR-like_helical_dom_sf"/>
</dbReference>
<dbReference type="CDD" id="cd15830">
    <property type="entry name" value="BamD"/>
    <property type="match status" value="1"/>
</dbReference>
<dbReference type="NCBIfam" id="TIGR03302">
    <property type="entry name" value="OM_YfiO"/>
    <property type="match status" value="1"/>
</dbReference>
<comment type="function">
    <text evidence="6">Part of the outer membrane protein assembly complex, which is involved in assembly and insertion of beta-barrel proteins into the outer membrane.</text>
</comment>
<dbReference type="AlphaFoldDB" id="A0A8J7K8X5"/>
<comment type="caution">
    <text evidence="9">The sequence shown here is derived from an EMBL/GenBank/DDBJ whole genome shotgun (WGS) entry which is preliminary data.</text>
</comment>
<evidence type="ECO:0000256" key="7">
    <source>
        <dbReference type="SAM" id="SignalP"/>
    </source>
</evidence>
<evidence type="ECO:0000256" key="6">
    <source>
        <dbReference type="HAMAP-Rule" id="MF_00922"/>
    </source>
</evidence>
<evidence type="ECO:0000256" key="5">
    <source>
        <dbReference type="ARBA" id="ARBA00023288"/>
    </source>
</evidence>
<evidence type="ECO:0000313" key="9">
    <source>
        <dbReference type="EMBL" id="MBE9610348.1"/>
    </source>
</evidence>
<dbReference type="RefSeq" id="WP_194116877.1">
    <property type="nucleotide sequence ID" value="NZ_JADFUA010000009.1"/>
</dbReference>
<accession>A0A8J7K8X5</accession>
<dbReference type="GO" id="GO:0051205">
    <property type="term" value="P:protein insertion into membrane"/>
    <property type="evidence" value="ECO:0007669"/>
    <property type="project" value="UniProtKB-UniRule"/>
</dbReference>
<proteinExistence type="inferred from homology"/>
<dbReference type="PANTHER" id="PTHR37423:SF1">
    <property type="entry name" value="OUTER MEMBRANE PROTEIN ASSEMBLY FACTOR BAMD"/>
    <property type="match status" value="1"/>
</dbReference>
<evidence type="ECO:0000313" key="10">
    <source>
        <dbReference type="Proteomes" id="UP000604481"/>
    </source>
</evidence>
<keyword evidence="2 6" id="KW-0472">Membrane</keyword>
<keyword evidence="10" id="KW-1185">Reference proteome</keyword>
<name>A0A8J7K8X5_9NEIS</name>
<keyword evidence="5 6" id="KW-0449">Lipoprotein</keyword>
<keyword evidence="4 6" id="KW-0998">Cell outer membrane</keyword>
<evidence type="ECO:0000259" key="8">
    <source>
        <dbReference type="Pfam" id="PF13525"/>
    </source>
</evidence>
<evidence type="ECO:0000256" key="1">
    <source>
        <dbReference type="ARBA" id="ARBA00022729"/>
    </source>
</evidence>
<sequence>MKAILPRFLLSACALALVTACSSTKSPEVEIVKVQTDSADQLFNQGKSLQAAGSWADSNKTFEQLEAKYPYGRYSQQVQLEMAYNYYKDQEPVLALAAIDRFMKQNPAHPSMDYALYLKGLVSFNDSQGFLSTVFPQDMSERDPQAARESFAAFKELVTRYPDSKYAPDATTRMNYLLGVLASYELHVAKYYFKRGAYLAAANRGNLLINTYTNTKQVEQALGLMIQSYDKLGLTTLRDDAKRVLQKNFPNSTAAGDDMTVDTNWWKPF</sequence>
<reference evidence="9 10" key="1">
    <citation type="submission" date="2020-10" db="EMBL/GenBank/DDBJ databases">
        <title>The genome sequence of Chitinilyticum litopenaei 4Y14.</title>
        <authorList>
            <person name="Liu Y."/>
        </authorList>
    </citation>
    <scope>NUCLEOTIDE SEQUENCE [LARGE SCALE GENOMIC DNA]</scope>
    <source>
        <strain evidence="9 10">4Y14</strain>
    </source>
</reference>
<dbReference type="InterPro" id="IPR017689">
    <property type="entry name" value="BamD"/>
</dbReference>
<dbReference type="Gene3D" id="1.25.40.10">
    <property type="entry name" value="Tetratricopeptide repeat domain"/>
    <property type="match status" value="1"/>
</dbReference>
<evidence type="ECO:0000256" key="2">
    <source>
        <dbReference type="ARBA" id="ARBA00023136"/>
    </source>
</evidence>
<feature type="chain" id="PRO_5035347050" description="Outer membrane protein assembly factor BamD" evidence="7">
    <location>
        <begin position="17"/>
        <end position="269"/>
    </location>
</feature>
<dbReference type="PROSITE" id="PS51257">
    <property type="entry name" value="PROKAR_LIPOPROTEIN"/>
    <property type="match status" value="1"/>
</dbReference>
<organism evidence="9 10">
    <name type="scientific">Chitinilyticum piscinae</name>
    <dbReference type="NCBI Taxonomy" id="2866724"/>
    <lineage>
        <taxon>Bacteria</taxon>
        <taxon>Pseudomonadati</taxon>
        <taxon>Pseudomonadota</taxon>
        <taxon>Betaproteobacteria</taxon>
        <taxon>Neisseriales</taxon>
        <taxon>Chitinibacteraceae</taxon>
        <taxon>Chitinilyticum</taxon>
    </lineage>
</organism>
<dbReference type="Pfam" id="PF13525">
    <property type="entry name" value="YfiO"/>
    <property type="match status" value="1"/>
</dbReference>
<dbReference type="SUPFAM" id="SSF48452">
    <property type="entry name" value="TPR-like"/>
    <property type="match status" value="1"/>
</dbReference>
<dbReference type="GO" id="GO:1990063">
    <property type="term" value="C:Bam protein complex"/>
    <property type="evidence" value="ECO:0007669"/>
    <property type="project" value="TreeGrafter"/>
</dbReference>
<comment type="subunit">
    <text evidence="6">Part of the Bam complex.</text>
</comment>
<dbReference type="EMBL" id="JADFUA010000009">
    <property type="protein sequence ID" value="MBE9610348.1"/>
    <property type="molecule type" value="Genomic_DNA"/>
</dbReference>
<dbReference type="PANTHER" id="PTHR37423">
    <property type="entry name" value="SOLUBLE LYTIC MUREIN TRANSGLYCOSYLASE-RELATED"/>
    <property type="match status" value="1"/>
</dbReference>
<dbReference type="Proteomes" id="UP000604481">
    <property type="component" value="Unassembled WGS sequence"/>
</dbReference>
<dbReference type="InterPro" id="IPR039565">
    <property type="entry name" value="BamD-like"/>
</dbReference>
<comment type="subcellular location">
    <subcellularLocation>
        <location evidence="6">Cell outer membrane</location>
        <topology evidence="6">Lipid-anchor</topology>
    </subcellularLocation>
</comment>
<feature type="signal peptide" evidence="7">
    <location>
        <begin position="1"/>
        <end position="16"/>
    </location>
</feature>
<feature type="domain" description="Outer membrane lipoprotein BamD-like" evidence="8">
    <location>
        <begin position="37"/>
        <end position="242"/>
    </location>
</feature>
<gene>
    <name evidence="6" type="primary">bamD</name>
    <name evidence="9" type="ORF">INR99_13490</name>
</gene>
<comment type="similarity">
    <text evidence="6">Belongs to the BamD family.</text>
</comment>